<sequence length="86" mass="9176">MNSQRDTAESIVVPGLGLQTLTQAMTSFVKAGPSSRVNVMTTASVGTSPDDLLNAQYSWSGIRSRRDGVRMFSAFIAQDDPISHSG</sequence>
<dbReference type="AlphaFoldDB" id="A0AA37LA59"/>
<dbReference type="EMBL" id="BQXU01000001">
    <property type="protein sequence ID" value="GKT40572.1"/>
    <property type="molecule type" value="Genomic_DNA"/>
</dbReference>
<accession>A0AA37LA59</accession>
<dbReference type="RefSeq" id="XP_049122922.1">
    <property type="nucleotide sequence ID" value="XM_049266965.1"/>
</dbReference>
<dbReference type="Proteomes" id="UP001055115">
    <property type="component" value="Unassembled WGS sequence"/>
</dbReference>
<gene>
    <name evidence="1" type="ORF">ColSpa_00753</name>
</gene>
<organism evidence="1 2">
    <name type="scientific">Colletotrichum spaethianum</name>
    <dbReference type="NCBI Taxonomy" id="700344"/>
    <lineage>
        <taxon>Eukaryota</taxon>
        <taxon>Fungi</taxon>
        <taxon>Dikarya</taxon>
        <taxon>Ascomycota</taxon>
        <taxon>Pezizomycotina</taxon>
        <taxon>Sordariomycetes</taxon>
        <taxon>Hypocreomycetidae</taxon>
        <taxon>Glomerellales</taxon>
        <taxon>Glomerellaceae</taxon>
        <taxon>Colletotrichum</taxon>
        <taxon>Colletotrichum spaethianum species complex</taxon>
    </lineage>
</organism>
<protein>
    <submittedName>
        <fullName evidence="1">Uncharacterized protein</fullName>
    </submittedName>
</protein>
<reference evidence="1 2" key="1">
    <citation type="submission" date="2022-03" db="EMBL/GenBank/DDBJ databases">
        <title>Genome data of Colletotrichum spp.</title>
        <authorList>
            <person name="Utami Y.D."/>
            <person name="Hiruma K."/>
        </authorList>
    </citation>
    <scope>NUCLEOTIDE SEQUENCE [LARGE SCALE GENOMIC DNA]</scope>
    <source>
        <strain evidence="1 2">MAFF 239500</strain>
    </source>
</reference>
<keyword evidence="2" id="KW-1185">Reference proteome</keyword>
<proteinExistence type="predicted"/>
<evidence type="ECO:0000313" key="1">
    <source>
        <dbReference type="EMBL" id="GKT40572.1"/>
    </source>
</evidence>
<dbReference type="GeneID" id="73321555"/>
<evidence type="ECO:0000313" key="2">
    <source>
        <dbReference type="Proteomes" id="UP001055115"/>
    </source>
</evidence>
<comment type="caution">
    <text evidence="1">The sequence shown here is derived from an EMBL/GenBank/DDBJ whole genome shotgun (WGS) entry which is preliminary data.</text>
</comment>
<name>A0AA37LA59_9PEZI</name>